<sequence>MAITLGYALSHAGACADLDEQLAELTAVGVDPRRIFTDKAAGSSDKIRAGLLALLSYARAGDVVIVVALERLGRSAAEVARTVSDLSARGITLRCLRNGLDTASASGRVVVAVLSELAMLDADDSTESAQRS</sequence>
<name>A0A6N4VCS0_9MYCO</name>
<dbReference type="GO" id="GO:0003677">
    <property type="term" value="F:DNA binding"/>
    <property type="evidence" value="ECO:0007669"/>
    <property type="project" value="InterPro"/>
</dbReference>
<protein>
    <recommendedName>
        <fullName evidence="2">Resolvase/invertase-type recombinase catalytic domain-containing protein</fullName>
    </recommendedName>
</protein>
<evidence type="ECO:0000313" key="3">
    <source>
        <dbReference type="EMBL" id="BBX53592.1"/>
    </source>
</evidence>
<dbReference type="Pfam" id="PF00239">
    <property type="entry name" value="Resolvase"/>
    <property type="match status" value="1"/>
</dbReference>
<dbReference type="KEGG" id="mpof:MPOR_46180"/>
<dbReference type="PROSITE" id="PS51736">
    <property type="entry name" value="RECOMBINASES_3"/>
    <property type="match status" value="1"/>
</dbReference>
<evidence type="ECO:0000313" key="4">
    <source>
        <dbReference type="Proteomes" id="UP000466785"/>
    </source>
</evidence>
<dbReference type="InterPro" id="IPR050639">
    <property type="entry name" value="SSR_resolvase"/>
</dbReference>
<evidence type="ECO:0000259" key="2">
    <source>
        <dbReference type="PROSITE" id="PS51736"/>
    </source>
</evidence>
<comment type="similarity">
    <text evidence="1">Belongs to the site-specific recombinase resolvase family.</text>
</comment>
<evidence type="ECO:0000256" key="1">
    <source>
        <dbReference type="ARBA" id="ARBA00009913"/>
    </source>
</evidence>
<dbReference type="RefSeq" id="WP_163678027.1">
    <property type="nucleotide sequence ID" value="NZ_AP022570.1"/>
</dbReference>
<accession>A0A6N4VCS0</accession>
<reference evidence="3 4" key="1">
    <citation type="journal article" date="2019" name="Emerg. Microbes Infect.">
        <title>Comprehensive subspecies identification of 175 nontuberculous mycobacteria species based on 7547 genomic profiles.</title>
        <authorList>
            <person name="Matsumoto Y."/>
            <person name="Kinjo T."/>
            <person name="Motooka D."/>
            <person name="Nabeya D."/>
            <person name="Jung N."/>
            <person name="Uechi K."/>
            <person name="Horii T."/>
            <person name="Iida T."/>
            <person name="Fujita J."/>
            <person name="Nakamura S."/>
        </authorList>
    </citation>
    <scope>NUCLEOTIDE SEQUENCE [LARGE SCALE GENOMIC DNA]</scope>
    <source>
        <strain evidence="3 4">JCM 12603</strain>
    </source>
</reference>
<dbReference type="GO" id="GO:0000150">
    <property type="term" value="F:DNA strand exchange activity"/>
    <property type="evidence" value="ECO:0007669"/>
    <property type="project" value="InterPro"/>
</dbReference>
<dbReference type="Gene3D" id="3.40.50.1390">
    <property type="entry name" value="Resolvase, N-terminal catalytic domain"/>
    <property type="match status" value="1"/>
</dbReference>
<organism evidence="3 4">
    <name type="scientific">Mycolicibacterium poriferae</name>
    <dbReference type="NCBI Taxonomy" id="39694"/>
    <lineage>
        <taxon>Bacteria</taxon>
        <taxon>Bacillati</taxon>
        <taxon>Actinomycetota</taxon>
        <taxon>Actinomycetes</taxon>
        <taxon>Mycobacteriales</taxon>
        <taxon>Mycobacteriaceae</taxon>
        <taxon>Mycolicibacterium</taxon>
    </lineage>
</organism>
<dbReference type="AlphaFoldDB" id="A0A6N4VCS0"/>
<dbReference type="PANTHER" id="PTHR30461">
    <property type="entry name" value="DNA-INVERTASE FROM LAMBDOID PROPHAGE"/>
    <property type="match status" value="1"/>
</dbReference>
<dbReference type="InterPro" id="IPR006119">
    <property type="entry name" value="Resolv_N"/>
</dbReference>
<proteinExistence type="inferred from homology"/>
<dbReference type="PANTHER" id="PTHR30461:SF26">
    <property type="entry name" value="RESOLVASE HOMOLOG YNEB"/>
    <property type="match status" value="1"/>
</dbReference>
<dbReference type="InterPro" id="IPR036162">
    <property type="entry name" value="Resolvase-like_N_sf"/>
</dbReference>
<dbReference type="CDD" id="cd03768">
    <property type="entry name" value="SR_ResInv"/>
    <property type="match status" value="1"/>
</dbReference>
<keyword evidence="4" id="KW-1185">Reference proteome</keyword>
<dbReference type="Proteomes" id="UP000466785">
    <property type="component" value="Chromosome"/>
</dbReference>
<gene>
    <name evidence="3" type="ORF">MPOR_46180</name>
</gene>
<dbReference type="SMART" id="SM00857">
    <property type="entry name" value="Resolvase"/>
    <property type="match status" value="1"/>
</dbReference>
<dbReference type="SUPFAM" id="SSF53041">
    <property type="entry name" value="Resolvase-like"/>
    <property type="match status" value="1"/>
</dbReference>
<feature type="domain" description="Resolvase/invertase-type recombinase catalytic" evidence="2">
    <location>
        <begin position="3"/>
        <end position="132"/>
    </location>
</feature>
<dbReference type="EMBL" id="AP022570">
    <property type="protein sequence ID" value="BBX53592.1"/>
    <property type="molecule type" value="Genomic_DNA"/>
</dbReference>